<dbReference type="PROSITE" id="PS51272">
    <property type="entry name" value="SLH"/>
    <property type="match status" value="2"/>
</dbReference>
<name>A0ABX0JFR3_9BACL</name>
<dbReference type="RefSeq" id="WP_166153363.1">
    <property type="nucleotide sequence ID" value="NZ_JAAOIW010000010.1"/>
</dbReference>
<dbReference type="InterPro" id="IPR001119">
    <property type="entry name" value="SLH_dom"/>
</dbReference>
<dbReference type="Pfam" id="PF00395">
    <property type="entry name" value="SLH"/>
    <property type="match status" value="2"/>
</dbReference>
<organism evidence="2 3">
    <name type="scientific">Paenibacillus agricola</name>
    <dbReference type="NCBI Taxonomy" id="2716264"/>
    <lineage>
        <taxon>Bacteria</taxon>
        <taxon>Bacillati</taxon>
        <taxon>Bacillota</taxon>
        <taxon>Bacilli</taxon>
        <taxon>Bacillales</taxon>
        <taxon>Paenibacillaceae</taxon>
        <taxon>Paenibacillus</taxon>
    </lineage>
</organism>
<gene>
    <name evidence="2" type="ORF">G9U52_24945</name>
</gene>
<dbReference type="PANTHER" id="PTHR43308">
    <property type="entry name" value="OUTER MEMBRANE PROTEIN ALPHA-RELATED"/>
    <property type="match status" value="1"/>
</dbReference>
<comment type="caution">
    <text evidence="2">The sequence shown here is derived from an EMBL/GenBank/DDBJ whole genome shotgun (WGS) entry which is preliminary data.</text>
</comment>
<dbReference type="Proteomes" id="UP001165962">
    <property type="component" value="Unassembled WGS sequence"/>
</dbReference>
<keyword evidence="3" id="KW-1185">Reference proteome</keyword>
<dbReference type="InterPro" id="IPR051465">
    <property type="entry name" value="Cell_Envelope_Struct_Comp"/>
</dbReference>
<feature type="domain" description="SLH" evidence="1">
    <location>
        <begin position="1"/>
        <end position="40"/>
    </location>
</feature>
<proteinExistence type="predicted"/>
<sequence length="115" mass="12990">MKQGIVEGYPEGTFKPNALITRAEFVMMLMNALKLTSEDATLSFTDTQRIPDWAKNVITQSVEAGIVSGYDDGSFRPFANITRMEVAVMIAKAYGRTPNKRIWCKETFSHRVSFF</sequence>
<accession>A0ABX0JFR3</accession>
<protein>
    <submittedName>
        <fullName evidence="2">S-layer homology domain-containing protein</fullName>
    </submittedName>
</protein>
<feature type="domain" description="SLH" evidence="1">
    <location>
        <begin position="41"/>
        <end position="104"/>
    </location>
</feature>
<dbReference type="PANTHER" id="PTHR43308:SF5">
    <property type="entry name" value="S-LAYER PROTEIN _ PEPTIDOGLYCAN ENDO-BETA-N-ACETYLGLUCOSAMINIDASE"/>
    <property type="match status" value="1"/>
</dbReference>
<evidence type="ECO:0000259" key="1">
    <source>
        <dbReference type="PROSITE" id="PS51272"/>
    </source>
</evidence>
<reference evidence="2" key="1">
    <citation type="submission" date="2020-03" db="EMBL/GenBank/DDBJ databases">
        <title>Draft sequencing of Paenibacilllus sp. S3N08.</title>
        <authorList>
            <person name="Kim D.-U."/>
        </authorList>
    </citation>
    <scope>NUCLEOTIDE SEQUENCE</scope>
    <source>
        <strain evidence="2">S3N08</strain>
    </source>
</reference>
<dbReference type="EMBL" id="JAAOIW010000010">
    <property type="protein sequence ID" value="NHN33069.1"/>
    <property type="molecule type" value="Genomic_DNA"/>
</dbReference>
<evidence type="ECO:0000313" key="2">
    <source>
        <dbReference type="EMBL" id="NHN33069.1"/>
    </source>
</evidence>
<evidence type="ECO:0000313" key="3">
    <source>
        <dbReference type="Proteomes" id="UP001165962"/>
    </source>
</evidence>